<organism evidence="3 4">
    <name type="scientific">Euplotes crassus</name>
    <dbReference type="NCBI Taxonomy" id="5936"/>
    <lineage>
        <taxon>Eukaryota</taxon>
        <taxon>Sar</taxon>
        <taxon>Alveolata</taxon>
        <taxon>Ciliophora</taxon>
        <taxon>Intramacronucleata</taxon>
        <taxon>Spirotrichea</taxon>
        <taxon>Hypotrichia</taxon>
        <taxon>Euplotida</taxon>
        <taxon>Euplotidae</taxon>
        <taxon>Moneuplotes</taxon>
    </lineage>
</organism>
<dbReference type="EMBL" id="CAMPGE010026768">
    <property type="protein sequence ID" value="CAI2384435.1"/>
    <property type="molecule type" value="Genomic_DNA"/>
</dbReference>
<dbReference type="Proteomes" id="UP001295684">
    <property type="component" value="Unassembled WGS sequence"/>
</dbReference>
<feature type="region of interest" description="Disordered" evidence="2">
    <location>
        <begin position="1"/>
        <end position="29"/>
    </location>
</feature>
<evidence type="ECO:0000313" key="3">
    <source>
        <dbReference type="EMBL" id="CAI2384435.1"/>
    </source>
</evidence>
<protein>
    <submittedName>
        <fullName evidence="3">Uncharacterized protein</fullName>
    </submittedName>
</protein>
<feature type="compositionally biased region" description="Polar residues" evidence="2">
    <location>
        <begin position="1"/>
        <end position="11"/>
    </location>
</feature>
<dbReference type="AlphaFoldDB" id="A0AAD1Y445"/>
<reference evidence="3" key="1">
    <citation type="submission" date="2023-07" db="EMBL/GenBank/DDBJ databases">
        <authorList>
            <consortium name="AG Swart"/>
            <person name="Singh M."/>
            <person name="Singh A."/>
            <person name="Seah K."/>
            <person name="Emmerich C."/>
        </authorList>
    </citation>
    <scope>NUCLEOTIDE SEQUENCE</scope>
    <source>
        <strain evidence="3">DP1</strain>
    </source>
</reference>
<name>A0AAD1Y445_EUPCR</name>
<keyword evidence="1" id="KW-0175">Coiled coil</keyword>
<keyword evidence="4" id="KW-1185">Reference proteome</keyword>
<comment type="caution">
    <text evidence="3">The sequence shown here is derived from an EMBL/GenBank/DDBJ whole genome shotgun (WGS) entry which is preliminary data.</text>
</comment>
<feature type="coiled-coil region" evidence="1">
    <location>
        <begin position="628"/>
        <end position="655"/>
    </location>
</feature>
<sequence length="692" mass="79826">MKASQSINSLAIKQRKAKESFQDPSTEPNSARVFLTERIPNSRQILGKAISMDRSIMNNGKRLKKYKLSKIMNRVVESKERLLDRGFTSTLLQTEDIHLKRREIEMKQRDTVLIEWAKEKVREVKSGNFIPPAIREVVDKNIKKDLIKAKNKVERVNKKIKREESIGFRRKGQYFQVENQFPTISYDRFNKDDDFGKMIHLGSGISTIKHIRGEFPIKSSWPEGWKFKNYPPGAEYLEEEDETDKKKALPDPVLKVRNFHKKYARISTPPDPSETKKYICSHKLVQKPTSDESPSIHNYIKLEKEKRFDAMKDQAKRRAEVKTINIITEFGEGKIDFKGFKKRGSSINLGVTSSRSSILGSKNDSEKQTHLGDKLKPRRLSTIRDLKKAPKSSMMRSVHSSLAMKNKAKKAPLNSLNKPLLPITDRNEKGNIISPLDSNDLRKSASNFRRRLGVNVKVARKSINLDDENLEKSPKPTLLHGSSSEDILSQLKKIDLEVKKQLEKYHAVQQQESPVVRLPVGSPDIRITGFDKIHSLREESDESLSSQESDSTPFCPTLSNKDDISPGVEHITEYFRANPEVKKEPIGKQAQKITLQFIVSRIESMKYGRKPEDAKDQSRRWRKRIKNLKKTEKFKNNTQNKCERLINNCESLIRNDIPSRVLYRDLQSYLQNSNMEINDKIIRILSLHSENI</sequence>
<feature type="region of interest" description="Disordered" evidence="2">
    <location>
        <begin position="537"/>
        <end position="562"/>
    </location>
</feature>
<gene>
    <name evidence="3" type="ORF">ECRASSUSDP1_LOCUS25962</name>
</gene>
<accession>A0AAD1Y445</accession>
<evidence type="ECO:0000256" key="1">
    <source>
        <dbReference type="SAM" id="Coils"/>
    </source>
</evidence>
<evidence type="ECO:0000313" key="4">
    <source>
        <dbReference type="Proteomes" id="UP001295684"/>
    </source>
</evidence>
<evidence type="ECO:0000256" key="2">
    <source>
        <dbReference type="SAM" id="MobiDB-lite"/>
    </source>
</evidence>
<proteinExistence type="predicted"/>